<dbReference type="AlphaFoldDB" id="A0A7U7GEV9"/>
<proteinExistence type="predicted"/>
<comment type="caution">
    <text evidence="1">The sequence shown here is derived from an EMBL/GenBank/DDBJ whole genome shotgun (WGS) entry which is preliminary data.</text>
</comment>
<protein>
    <submittedName>
        <fullName evidence="1">Uncharacterized protein</fullName>
    </submittedName>
</protein>
<dbReference type="EMBL" id="CBTK010000286">
    <property type="protein sequence ID" value="CDH46984.1"/>
    <property type="molecule type" value="Genomic_DNA"/>
</dbReference>
<accession>A0A7U7GEV9</accession>
<evidence type="ECO:0000313" key="1">
    <source>
        <dbReference type="EMBL" id="CDH46984.1"/>
    </source>
</evidence>
<reference evidence="1 2" key="1">
    <citation type="journal article" date="2014" name="ISME J.">
        <title>Candidatus Competibacter-lineage genomes retrieved from metagenomes reveal functional metabolic diversity.</title>
        <authorList>
            <person name="McIlroy S.J."/>
            <person name="Albertsen M."/>
            <person name="Andresen E.K."/>
            <person name="Saunders A.M."/>
            <person name="Kristiansen R."/>
            <person name="Stokholm-Bjerregaard M."/>
            <person name="Nielsen K.L."/>
            <person name="Nielsen P.H."/>
        </authorList>
    </citation>
    <scope>NUCLEOTIDE SEQUENCE [LARGE SCALE GENOMIC DNA]</scope>
    <source>
        <strain evidence="1 2">Run_B_J11</strain>
    </source>
</reference>
<dbReference type="Proteomes" id="UP000019184">
    <property type="component" value="Unassembled WGS sequence"/>
</dbReference>
<organism evidence="1 2">
    <name type="scientific">Candidatus Contendobacter odensis Run_B_J11</name>
    <dbReference type="NCBI Taxonomy" id="1400861"/>
    <lineage>
        <taxon>Bacteria</taxon>
        <taxon>Pseudomonadati</taxon>
        <taxon>Pseudomonadota</taxon>
        <taxon>Gammaproteobacteria</taxon>
        <taxon>Candidatus Competibacteraceae</taxon>
        <taxon>Candidatus Contendibacter</taxon>
    </lineage>
</organism>
<gene>
    <name evidence="1" type="ORF">BN874_690034</name>
</gene>
<sequence>MDSSLETIAHVADAWADLLSAPLNSRLRELACDARLQKGLTAAILLRSERLLAEATAALAAQDDEDENALMAPLTPVKGVTREDIAWQQKYRNHQQHRRVAMSRA</sequence>
<dbReference type="RefSeq" id="WP_154725015.1">
    <property type="nucleotide sequence ID" value="NZ_CBTK010000286.1"/>
</dbReference>
<keyword evidence="2" id="KW-1185">Reference proteome</keyword>
<evidence type="ECO:0000313" key="2">
    <source>
        <dbReference type="Proteomes" id="UP000019184"/>
    </source>
</evidence>
<name>A0A7U7GEV9_9GAMM</name>